<feature type="compositionally biased region" description="Low complexity" evidence="1">
    <location>
        <begin position="391"/>
        <end position="406"/>
    </location>
</feature>
<feature type="region of interest" description="Disordered" evidence="1">
    <location>
        <begin position="227"/>
        <end position="273"/>
    </location>
</feature>
<accession>A0A653EXV7</accession>
<reference evidence="2" key="1">
    <citation type="submission" date="2019-05" db="EMBL/GenBank/DDBJ databases">
        <authorList>
            <person name="Naeem R."/>
            <person name="Antony C."/>
            <person name="Guan Q."/>
        </authorList>
    </citation>
    <scope>NUCLEOTIDE SEQUENCE</scope>
    <source>
        <strain evidence="2">2</strain>
    </source>
</reference>
<feature type="region of interest" description="Disordered" evidence="1">
    <location>
        <begin position="83"/>
        <end position="121"/>
    </location>
</feature>
<proteinExistence type="predicted"/>
<evidence type="ECO:0000256" key="1">
    <source>
        <dbReference type="SAM" id="MobiDB-lite"/>
    </source>
</evidence>
<feature type="compositionally biased region" description="Basic and acidic residues" evidence="1">
    <location>
        <begin position="333"/>
        <end position="348"/>
    </location>
</feature>
<feature type="region of interest" description="Disordered" evidence="1">
    <location>
        <begin position="330"/>
        <end position="414"/>
    </location>
</feature>
<evidence type="ECO:0000313" key="2">
    <source>
        <dbReference type="EMBL" id="VTP02317.1"/>
    </source>
</evidence>
<protein>
    <submittedName>
        <fullName evidence="2">Biofilm regulator BssS</fullName>
    </submittedName>
</protein>
<dbReference type="Pfam" id="PF10774">
    <property type="entry name" value="DUF4226"/>
    <property type="match status" value="1"/>
</dbReference>
<organism evidence="2">
    <name type="scientific">Mycobacterium riyadhense</name>
    <dbReference type="NCBI Taxonomy" id="486698"/>
    <lineage>
        <taxon>Bacteria</taxon>
        <taxon>Bacillati</taxon>
        <taxon>Actinomycetota</taxon>
        <taxon>Actinomycetes</taxon>
        <taxon>Mycobacteriales</taxon>
        <taxon>Mycobacteriaceae</taxon>
        <taxon>Mycobacterium</taxon>
    </lineage>
</organism>
<feature type="compositionally biased region" description="Polar residues" evidence="1">
    <location>
        <begin position="240"/>
        <end position="250"/>
    </location>
</feature>
<dbReference type="InterPro" id="IPR019710">
    <property type="entry name" value="DUF4226"/>
</dbReference>
<dbReference type="AlphaFoldDB" id="A0A653EXV7"/>
<feature type="compositionally biased region" description="Basic and acidic residues" evidence="1">
    <location>
        <begin position="367"/>
        <end position="379"/>
    </location>
</feature>
<gene>
    <name evidence="2" type="ORF">BIN_B_04467</name>
</gene>
<feature type="compositionally biased region" description="Pro residues" evidence="1">
    <location>
        <begin position="83"/>
        <end position="110"/>
    </location>
</feature>
<sequence>MATEGQVVEAIYHILQYSNGHGWRGNLNDDDYRRLNEILNASQTDPTHWANRVSSYVPDTLIGALRNQWPMLFDGPAFVNPTVAPPQTVPATTPPPAPGTPQTGPPPPAAPQDLSGEAAQAAKRLDAALAKNRTTLNTADDELADAVLHAQTTSEEGRAKLQALQQSIIDEVKNLGPNLDTPAGQQQFAQFLQGKTAEILNVVKNAGLDSQSQASILHGLTARYDALANSPTHPGGDAPASTQPGSTPSGSAPAARTEPGEGPVGGDILGNDPLLGGLGTDPLMSGLGALAPAMGALGGIPAALGSMMPMGGAGGGLPLGDLGAGIGGALRDATSHAGDREDQQDPLKDPATGTKPADGDGSAVKARQSESDHDGDHDLVQQAAGSGGGTTAPAAGSGQASGAAPPEMSVTLPDGTAQTVASGALAKAGRAVLDGASIDEAYPSGGIQLPPLGSPVTAPIAPGHLQFGDLGQFTDHRVMALGPNKVWVNGQVTPLEQVQTGPNFLGWQRLAAPAGSGTAALAATGSAPNA</sequence>
<name>A0A653EXV7_9MYCO</name>
<dbReference type="EMBL" id="LR589131">
    <property type="protein sequence ID" value="VTP02317.1"/>
    <property type="molecule type" value="Genomic_DNA"/>
</dbReference>